<dbReference type="EMBL" id="CZCU02000149">
    <property type="protein sequence ID" value="VXD21805.1"/>
    <property type="molecule type" value="Genomic_DNA"/>
</dbReference>
<dbReference type="Gene3D" id="1.25.40.10">
    <property type="entry name" value="Tetratricopeptide repeat domain"/>
    <property type="match status" value="1"/>
</dbReference>
<dbReference type="SUPFAM" id="SSF48452">
    <property type="entry name" value="TPR-like"/>
    <property type="match status" value="1"/>
</dbReference>
<keyword evidence="5" id="KW-1185">Reference proteome</keyword>
<dbReference type="Proteomes" id="UP000184550">
    <property type="component" value="Unassembled WGS sequence"/>
</dbReference>
<name>A0A7Z9E1T3_9CYAN</name>
<dbReference type="PANTHER" id="PTHR23150:SF19">
    <property type="entry name" value="FORMYLGLYCINE-GENERATING ENZYME"/>
    <property type="match status" value="1"/>
</dbReference>
<dbReference type="InterPro" id="IPR005532">
    <property type="entry name" value="SUMF_dom"/>
</dbReference>
<comment type="caution">
    <text evidence="4">The sequence shown here is derived from an EMBL/GenBank/DDBJ whole genome shotgun (WGS) entry which is preliminary data.</text>
</comment>
<feature type="region of interest" description="Disordered" evidence="2">
    <location>
        <begin position="678"/>
        <end position="709"/>
    </location>
</feature>
<organism evidence="4 5">
    <name type="scientific">Planktothrix serta PCC 8927</name>
    <dbReference type="NCBI Taxonomy" id="671068"/>
    <lineage>
        <taxon>Bacteria</taxon>
        <taxon>Bacillati</taxon>
        <taxon>Cyanobacteriota</taxon>
        <taxon>Cyanophyceae</taxon>
        <taxon>Oscillatoriophycideae</taxon>
        <taxon>Oscillatoriales</taxon>
        <taxon>Microcoleaceae</taxon>
        <taxon>Planktothrix</taxon>
    </lineage>
</organism>
<dbReference type="InterPro" id="IPR011990">
    <property type="entry name" value="TPR-like_helical_dom_sf"/>
</dbReference>
<evidence type="ECO:0000313" key="4">
    <source>
        <dbReference type="EMBL" id="VXD21805.1"/>
    </source>
</evidence>
<dbReference type="SMART" id="SM00028">
    <property type="entry name" value="TPR"/>
    <property type="match status" value="3"/>
</dbReference>
<dbReference type="GO" id="GO:0120147">
    <property type="term" value="F:formylglycine-generating oxidase activity"/>
    <property type="evidence" value="ECO:0007669"/>
    <property type="project" value="TreeGrafter"/>
</dbReference>
<dbReference type="SUPFAM" id="SSF56436">
    <property type="entry name" value="C-type lectin-like"/>
    <property type="match status" value="1"/>
</dbReference>
<evidence type="ECO:0000256" key="1">
    <source>
        <dbReference type="PROSITE-ProRule" id="PRU00339"/>
    </source>
</evidence>
<dbReference type="InterPro" id="IPR016187">
    <property type="entry name" value="CTDL_fold"/>
</dbReference>
<dbReference type="PROSITE" id="PS50293">
    <property type="entry name" value="TPR_REGION"/>
    <property type="match status" value="2"/>
</dbReference>
<dbReference type="AlphaFoldDB" id="A0A7Z9E1T3"/>
<feature type="repeat" description="TPR" evidence="1">
    <location>
        <begin position="562"/>
        <end position="595"/>
    </location>
</feature>
<dbReference type="PANTHER" id="PTHR23150">
    <property type="entry name" value="SULFATASE MODIFYING FACTOR 1, 2"/>
    <property type="match status" value="1"/>
</dbReference>
<keyword evidence="1" id="KW-0802">TPR repeat</keyword>
<dbReference type="Gene3D" id="3.90.1580.10">
    <property type="entry name" value="paralog of FGE (formylglycine-generating enzyme)"/>
    <property type="match status" value="1"/>
</dbReference>
<dbReference type="InterPro" id="IPR051043">
    <property type="entry name" value="Sulfatase_Mod_Factor_Kinase"/>
</dbReference>
<evidence type="ECO:0000256" key="2">
    <source>
        <dbReference type="SAM" id="MobiDB-lite"/>
    </source>
</evidence>
<proteinExistence type="predicted"/>
<protein>
    <recommendedName>
        <fullName evidence="3">Sulfatase-modifying factor enzyme-like domain-containing protein</fullName>
    </recommendedName>
</protein>
<sequence>MISGVDYRDQPYNLLTGDAKMEPWKWLNMGLEVVSRFMLQKTLVDGQKRNTDIVVANNAAMEEKRQQIQLAQYKLQCVQVANNAVIEEKKQEIQLEQIKLQYIQNRENREFQAQQTELNHQRQKELQEYIQSVNLAIHKSNIEFQRWRFEQEKSLQSELATYGRETQLIIAEYQRETAIKVAHNQAEVQKIFANWPLTLPPAQILESYNNNLIPLRVFIAPPKVQFEKFATTPQNFPDIELTINQKMRDFFDQYSQQGRPIEFLAGAWESKRFHSEASIKALFGMLKSEPTLILESEFDGDYLNFRVAYWTIGQLNYSYQTIISQLSYRDILYDSAKTRARKWKVTKDKLLALGKTQADIDKRGGDNEINLKIWEEEQSLREEGIEDDELEIHYKINSKHFEDLYQFLITCHFLVAGWIADTHHLFLHDFTPLLPQLLPDLTQNIPEGEVADSVIGMVISGYEQIYKILETESSHRLPELILELAQGLVNLPNKSWAKNQLINSVKSWLKLRNPVSQRNRVSEVSELWDRVNSVVIAKDLDYIEKINNLLESLGETHRVNIVQACYQRGQNHCQQGEYTTAIDDFTQVLLLEPNSPDANYNRGLAYSKLGEYQAAIEDYNQTLRLNPNYVEAYNNRANAYYKLGQYEKAIADYNSCLALNPNLPDVAHNRDVAQGVWDEKRRQQQTEVETKRRQEEERKRQEEAEKRRQQKEFEFDVITVNAQGKETKRERRRAEFFKQDLGNNISLEMVSIPGGTFMMGAAQNEAHASSDEYPQHPVNIAAFSMAKYPITQAQWEAVLALPKIKIDLKRDPSDFKGANRPVDSVTWHEAQEFCQRLSQKTGKTYRLPSEAEWEYACRAQTTSPFHFGETITADLANYEASNTYGNGPKGTYRQQTTDVGSFPPNAFGLYDMHGNVWEWCADPWHENYTGAPDDGSVWESGGNTQYRVIRGGSWFNYPWDCRSANRGRYVPGGRYWDYGFRVVSLPPAWTL</sequence>
<feature type="repeat" description="TPR" evidence="1">
    <location>
        <begin position="630"/>
        <end position="663"/>
    </location>
</feature>
<dbReference type="InterPro" id="IPR042095">
    <property type="entry name" value="SUMF_sf"/>
</dbReference>
<evidence type="ECO:0000313" key="5">
    <source>
        <dbReference type="Proteomes" id="UP000184550"/>
    </source>
</evidence>
<reference evidence="4" key="1">
    <citation type="submission" date="2019-10" db="EMBL/GenBank/DDBJ databases">
        <authorList>
            <consortium name="Genoscope - CEA"/>
            <person name="William W."/>
        </authorList>
    </citation>
    <scope>NUCLEOTIDE SEQUENCE [LARGE SCALE GENOMIC DNA]</scope>
    <source>
        <strain evidence="4">BBR_PRJEB10992</strain>
    </source>
</reference>
<evidence type="ECO:0000259" key="3">
    <source>
        <dbReference type="Pfam" id="PF03781"/>
    </source>
</evidence>
<gene>
    <name evidence="4" type="ORF">PL8927_720205</name>
</gene>
<dbReference type="PROSITE" id="PS50005">
    <property type="entry name" value="TPR"/>
    <property type="match status" value="3"/>
</dbReference>
<feature type="domain" description="Sulfatase-modifying factor enzyme-like" evidence="3">
    <location>
        <begin position="748"/>
        <end position="983"/>
    </location>
</feature>
<feature type="repeat" description="TPR" evidence="1">
    <location>
        <begin position="596"/>
        <end position="629"/>
    </location>
</feature>
<dbReference type="InterPro" id="IPR019734">
    <property type="entry name" value="TPR_rpt"/>
</dbReference>
<accession>A0A7Z9E1T3</accession>
<dbReference type="Pfam" id="PF00515">
    <property type="entry name" value="TPR_1"/>
    <property type="match status" value="2"/>
</dbReference>
<dbReference type="Pfam" id="PF03781">
    <property type="entry name" value="FGE-sulfatase"/>
    <property type="match status" value="1"/>
</dbReference>